<dbReference type="PANTHER" id="PTHR43163:SF6">
    <property type="entry name" value="DIPEPTIDE TRANSPORT SYSTEM PERMEASE PROTEIN DPPB-RELATED"/>
    <property type="match status" value="1"/>
</dbReference>
<evidence type="ECO:0000256" key="4">
    <source>
        <dbReference type="ARBA" id="ARBA00022692"/>
    </source>
</evidence>
<feature type="transmembrane region" description="Helical" evidence="7">
    <location>
        <begin position="12"/>
        <end position="32"/>
    </location>
</feature>
<evidence type="ECO:0000256" key="2">
    <source>
        <dbReference type="ARBA" id="ARBA00022448"/>
    </source>
</evidence>
<dbReference type="PANTHER" id="PTHR43163">
    <property type="entry name" value="DIPEPTIDE TRANSPORT SYSTEM PERMEASE PROTEIN DPPB-RELATED"/>
    <property type="match status" value="1"/>
</dbReference>
<keyword evidence="5 7" id="KW-1133">Transmembrane helix</keyword>
<dbReference type="OrthoDB" id="3171583at2"/>
<dbReference type="AlphaFoldDB" id="A0A1H1TL00"/>
<dbReference type="GO" id="GO:0055085">
    <property type="term" value="P:transmembrane transport"/>
    <property type="evidence" value="ECO:0007669"/>
    <property type="project" value="InterPro"/>
</dbReference>
<dbReference type="Pfam" id="PF00528">
    <property type="entry name" value="BPD_transp_1"/>
    <property type="match status" value="1"/>
</dbReference>
<dbReference type="Pfam" id="PF19300">
    <property type="entry name" value="BPD_transp_1_N"/>
    <property type="match status" value="1"/>
</dbReference>
<dbReference type="Gene3D" id="1.10.3720.10">
    <property type="entry name" value="MetI-like"/>
    <property type="match status" value="1"/>
</dbReference>
<dbReference type="SUPFAM" id="SSF161098">
    <property type="entry name" value="MetI-like"/>
    <property type="match status" value="1"/>
</dbReference>
<dbReference type="Proteomes" id="UP000181956">
    <property type="component" value="Chromosome I"/>
</dbReference>
<dbReference type="STRING" id="412690.SAMN04489834_1779"/>
<feature type="transmembrane region" description="Helical" evidence="7">
    <location>
        <begin position="246"/>
        <end position="265"/>
    </location>
</feature>
<sequence length="319" mass="34627">MTVVLRMIGRRLLGLIPLMLGIVLFVFTIMQFSSTDPAVAVFADAPVSPEQLEQFREEHGLNDPFFVRYIGFLGLLVTGNLGKSLATGQEVTGLIATALPLTLQLTFLGLIIAAVIAFALGTLSAVYRDRWPDHVIRITTLGGVAAPSFWVALLLVQWLSINLSIFPSSRYVNPNDSIVGWIMTMTLPALALALPLAAQLTRIVRTSMVEELDRDYVRTARGGGLHPFVVVGRNVMRNALINPLNVLGLRIGYLLGGAVVIEQMFNLPGMGQLMIEAVKNNEPAVVQGVVLTIALGFVVVNLLVDVLSLLVNPRLRTSH</sequence>
<organism evidence="9 10">
    <name type="scientific">Microterricola viridarii</name>
    <dbReference type="NCBI Taxonomy" id="412690"/>
    <lineage>
        <taxon>Bacteria</taxon>
        <taxon>Bacillati</taxon>
        <taxon>Actinomycetota</taxon>
        <taxon>Actinomycetes</taxon>
        <taxon>Micrococcales</taxon>
        <taxon>Microbacteriaceae</taxon>
        <taxon>Microterricola</taxon>
    </lineage>
</organism>
<keyword evidence="3" id="KW-1003">Cell membrane</keyword>
<feature type="transmembrane region" description="Helical" evidence="7">
    <location>
        <begin position="138"/>
        <end position="158"/>
    </location>
</feature>
<evidence type="ECO:0000313" key="9">
    <source>
        <dbReference type="EMBL" id="SDS60229.1"/>
    </source>
</evidence>
<evidence type="ECO:0000256" key="5">
    <source>
        <dbReference type="ARBA" id="ARBA00022989"/>
    </source>
</evidence>
<keyword evidence="10" id="KW-1185">Reference proteome</keyword>
<dbReference type="EMBL" id="LT629742">
    <property type="protein sequence ID" value="SDS60229.1"/>
    <property type="molecule type" value="Genomic_DNA"/>
</dbReference>
<comment type="subcellular location">
    <subcellularLocation>
        <location evidence="1 7">Cell membrane</location>
        <topology evidence="1 7">Multi-pass membrane protein</topology>
    </subcellularLocation>
</comment>
<protein>
    <submittedName>
        <fullName evidence="9">Peptide/nickel transport system permease protein</fullName>
    </submittedName>
</protein>
<dbReference type="GO" id="GO:0005886">
    <property type="term" value="C:plasma membrane"/>
    <property type="evidence" value="ECO:0007669"/>
    <property type="project" value="UniProtKB-SubCell"/>
</dbReference>
<dbReference type="RefSeq" id="WP_156786296.1">
    <property type="nucleotide sequence ID" value="NZ_LT629742.1"/>
</dbReference>
<feature type="transmembrane region" description="Helical" evidence="7">
    <location>
        <begin position="107"/>
        <end position="126"/>
    </location>
</feature>
<proteinExistence type="inferred from homology"/>
<accession>A0A1H1TL00</accession>
<gene>
    <name evidence="9" type="ORF">SAMN04489834_1779</name>
</gene>
<name>A0A1H1TL00_9MICO</name>
<dbReference type="InterPro" id="IPR035906">
    <property type="entry name" value="MetI-like_sf"/>
</dbReference>
<dbReference type="InterPro" id="IPR045621">
    <property type="entry name" value="BPD_transp_1_N"/>
</dbReference>
<evidence type="ECO:0000259" key="8">
    <source>
        <dbReference type="PROSITE" id="PS50928"/>
    </source>
</evidence>
<evidence type="ECO:0000313" key="10">
    <source>
        <dbReference type="Proteomes" id="UP000181956"/>
    </source>
</evidence>
<evidence type="ECO:0000256" key="1">
    <source>
        <dbReference type="ARBA" id="ARBA00004651"/>
    </source>
</evidence>
<reference evidence="10" key="1">
    <citation type="submission" date="2016-10" db="EMBL/GenBank/DDBJ databases">
        <authorList>
            <person name="Varghese N."/>
            <person name="Submissions S."/>
        </authorList>
    </citation>
    <scope>NUCLEOTIDE SEQUENCE [LARGE SCALE GENOMIC DNA]</scope>
    <source>
        <strain evidence="10">DSM 21772</strain>
    </source>
</reference>
<feature type="transmembrane region" description="Helical" evidence="7">
    <location>
        <begin position="285"/>
        <end position="311"/>
    </location>
</feature>
<dbReference type="CDD" id="cd06261">
    <property type="entry name" value="TM_PBP2"/>
    <property type="match status" value="1"/>
</dbReference>
<feature type="domain" description="ABC transmembrane type-1" evidence="8">
    <location>
        <begin position="99"/>
        <end position="308"/>
    </location>
</feature>
<comment type="similarity">
    <text evidence="7">Belongs to the binding-protein-dependent transport system permease family.</text>
</comment>
<dbReference type="PROSITE" id="PS50928">
    <property type="entry name" value="ABC_TM1"/>
    <property type="match status" value="1"/>
</dbReference>
<dbReference type="InterPro" id="IPR000515">
    <property type="entry name" value="MetI-like"/>
</dbReference>
<evidence type="ECO:0000256" key="6">
    <source>
        <dbReference type="ARBA" id="ARBA00023136"/>
    </source>
</evidence>
<keyword evidence="2 7" id="KW-0813">Transport</keyword>
<evidence type="ECO:0000256" key="3">
    <source>
        <dbReference type="ARBA" id="ARBA00022475"/>
    </source>
</evidence>
<evidence type="ECO:0000256" key="7">
    <source>
        <dbReference type="RuleBase" id="RU363032"/>
    </source>
</evidence>
<keyword evidence="4 7" id="KW-0812">Transmembrane</keyword>
<feature type="transmembrane region" description="Helical" evidence="7">
    <location>
        <begin position="178"/>
        <end position="198"/>
    </location>
</feature>
<keyword evidence="6 7" id="KW-0472">Membrane</keyword>